<sequence length="319" mass="34129">MTHSQNSPIDTDGIDRRGMLECMAWVGTGLVWSVTGGIASSRAFGRPAALDKKATFTFVQISDSHLGFGKEPYKDVAATLKATVAKINALPEPPAFVLHTGDLTHLAKPEEFDAVAEILKGVKAGAVGYVPGEHDFDGDGNKEYLKRYGKNTQGLGWYSFDNKGVHFIGLVNVADAKSGSGAGGLGVIGKEQLEWLKKDLAGLKDSTPIVVFAHVPLWTVHEKWGWGTRDSEQALDMLKRFGSVTVLNGHIHQVLQKVEGKVTFHTARSTAFPQSEPGKGTPGPVRDLPAGKLKSVLGLTTVSYVENPGSLAIVDSTLE</sequence>
<dbReference type="GO" id="GO:0016787">
    <property type="term" value="F:hydrolase activity"/>
    <property type="evidence" value="ECO:0007669"/>
    <property type="project" value="InterPro"/>
</dbReference>
<proteinExistence type="predicted"/>
<evidence type="ECO:0000256" key="1">
    <source>
        <dbReference type="SAM" id="MobiDB-lite"/>
    </source>
</evidence>
<feature type="region of interest" description="Disordered" evidence="1">
    <location>
        <begin position="269"/>
        <end position="288"/>
    </location>
</feature>
<name>A0A6P2D7Y0_9BACT</name>
<dbReference type="Pfam" id="PF00149">
    <property type="entry name" value="Metallophos"/>
    <property type="match status" value="1"/>
</dbReference>
<dbReference type="AlphaFoldDB" id="A0A6P2D7Y0"/>
<dbReference type="Gene3D" id="3.60.21.10">
    <property type="match status" value="1"/>
</dbReference>
<evidence type="ECO:0000313" key="4">
    <source>
        <dbReference type="Proteomes" id="UP000464178"/>
    </source>
</evidence>
<dbReference type="RefSeq" id="WP_162670756.1">
    <property type="nucleotide sequence ID" value="NZ_LR593886.1"/>
</dbReference>
<evidence type="ECO:0000313" key="3">
    <source>
        <dbReference type="EMBL" id="VTR96475.1"/>
    </source>
</evidence>
<feature type="domain" description="Calcineurin-like phosphoesterase" evidence="2">
    <location>
        <begin position="57"/>
        <end position="253"/>
    </location>
</feature>
<dbReference type="PANTHER" id="PTHR43143:SF6">
    <property type="entry name" value="BLL3016 PROTEIN"/>
    <property type="match status" value="1"/>
</dbReference>
<dbReference type="InterPro" id="IPR051918">
    <property type="entry name" value="STPP_CPPED1"/>
</dbReference>
<evidence type="ECO:0000259" key="2">
    <source>
        <dbReference type="Pfam" id="PF00149"/>
    </source>
</evidence>
<dbReference type="PANTHER" id="PTHR43143">
    <property type="entry name" value="METALLOPHOSPHOESTERASE, CALCINEURIN SUPERFAMILY"/>
    <property type="match status" value="1"/>
</dbReference>
<dbReference type="SUPFAM" id="SSF56300">
    <property type="entry name" value="Metallo-dependent phosphatases"/>
    <property type="match status" value="1"/>
</dbReference>
<protein>
    <recommendedName>
        <fullName evidence="2">Calcineurin-like phosphoesterase domain-containing protein</fullName>
    </recommendedName>
</protein>
<dbReference type="KEGG" id="gms:SOIL9_12390"/>
<dbReference type="Proteomes" id="UP000464178">
    <property type="component" value="Chromosome"/>
</dbReference>
<organism evidence="3 4">
    <name type="scientific">Gemmata massiliana</name>
    <dbReference type="NCBI Taxonomy" id="1210884"/>
    <lineage>
        <taxon>Bacteria</taxon>
        <taxon>Pseudomonadati</taxon>
        <taxon>Planctomycetota</taxon>
        <taxon>Planctomycetia</taxon>
        <taxon>Gemmatales</taxon>
        <taxon>Gemmataceae</taxon>
        <taxon>Gemmata</taxon>
    </lineage>
</organism>
<reference evidence="3 4" key="1">
    <citation type="submission" date="2019-05" db="EMBL/GenBank/DDBJ databases">
        <authorList>
            <consortium name="Science for Life Laboratories"/>
        </authorList>
    </citation>
    <scope>NUCLEOTIDE SEQUENCE [LARGE SCALE GENOMIC DNA]</scope>
    <source>
        <strain evidence="3">Soil9</strain>
    </source>
</reference>
<keyword evidence="4" id="KW-1185">Reference proteome</keyword>
<dbReference type="EMBL" id="LR593886">
    <property type="protein sequence ID" value="VTR96475.1"/>
    <property type="molecule type" value="Genomic_DNA"/>
</dbReference>
<dbReference type="InterPro" id="IPR004843">
    <property type="entry name" value="Calcineurin-like_PHP"/>
</dbReference>
<accession>A0A6P2D7Y0</accession>
<dbReference type="InterPro" id="IPR029052">
    <property type="entry name" value="Metallo-depent_PP-like"/>
</dbReference>
<gene>
    <name evidence="3" type="ORF">SOIL9_12390</name>
</gene>